<protein>
    <submittedName>
        <fullName evidence="17">TonB-dependent receptor</fullName>
    </submittedName>
</protein>
<sequence length="833" mass="88771">MTKRNLMNCASAGALAVVAMSLSAPAVAQDKPADAEASEAEAIVVTASSSGRTARNSSISVSQISQDAIVNFTPRSQAEVLRSIPGLNVQDTAGPGGNANIGVRGIPVSTGGSQYVALQEDGLPVVLFGDMQFGNNDYWVRFDNNVDRVEAVRGGSASTFASQAPGAVINYVSKTGTTEGGEVALSTALNYREFRLDFDYGGRASDTVRYHFGGYVVNGNGPTRLSYTASQGYQIKGNITKELAEGRGYIRLNFKRLDDQQPTFTAMPALATISGDRITGFSTLGGVDPRRYASTGIYNQDFNILTADGTVRRVQMEGIHPVATALGGEFHYEFSPSFTLDEKVRWTDMSGTFSNQWTGAVATNALIGQTIGSVNGSNDTRVIGAVRYAAGPRAGQAYTGAFLSNSAQAYTTMKDVGSLANDLTLKGKFEFGGTQLNLRGGWFHMRQNIVMDWRINNATQTLDSNGNPVPLNLFTAAGAQLTANGVTGYNNQWGGCCGGRSYDLAYTNDALYLEGEAESDRWNLSASFRRDYLRAEGVSYGVVQGANMTITDSQGSASVPTFNTSPVVADRLNYTKAYSSWSLGALYKLTDSTNVFVRASRGGRFAADRMLYGGNSFTADGQLTAGGDHLSVNTVTQQELGVKHQGNMGGARYRVEATIYRAQVKESNYDFTAVSRNQNPFTDTIFRSSGVELSGNIAAGGFAMNGYVVYTDSEDTKTGRVPVAMPKWTFLVSPSYDAGIAAIGLSLSGQSRFSIGSFSAPSATFANGYIKVRPADNLEVGVNANNLFNTLGYRANNGSIQGRGTGGLTANQGIFDNSAMLGRTLTASIRYRF</sequence>
<evidence type="ECO:0000256" key="7">
    <source>
        <dbReference type="ARBA" id="ARBA00023004"/>
    </source>
</evidence>
<dbReference type="InterPro" id="IPR037066">
    <property type="entry name" value="Plug_dom_sf"/>
</dbReference>
<evidence type="ECO:0000256" key="8">
    <source>
        <dbReference type="ARBA" id="ARBA00023065"/>
    </source>
</evidence>
<evidence type="ECO:0000313" key="17">
    <source>
        <dbReference type="EMBL" id="MBC2670617.1"/>
    </source>
</evidence>
<feature type="domain" description="TonB-dependent receptor-like beta-barrel" evidence="15">
    <location>
        <begin position="379"/>
        <end position="787"/>
    </location>
</feature>
<feature type="domain" description="TonB-dependent receptor plug" evidence="16">
    <location>
        <begin position="54"/>
        <end position="168"/>
    </location>
</feature>
<dbReference type="InterPro" id="IPR000531">
    <property type="entry name" value="Beta-barrel_TonB"/>
</dbReference>
<dbReference type="SUPFAM" id="SSF56935">
    <property type="entry name" value="Porins"/>
    <property type="match status" value="1"/>
</dbReference>
<proteinExistence type="inferred from homology"/>
<evidence type="ECO:0000256" key="12">
    <source>
        <dbReference type="PROSITE-ProRule" id="PRU01360"/>
    </source>
</evidence>
<dbReference type="GO" id="GO:0009279">
    <property type="term" value="C:cell outer membrane"/>
    <property type="evidence" value="ECO:0007669"/>
    <property type="project" value="UniProtKB-SubCell"/>
</dbReference>
<keyword evidence="10 12" id="KW-0472">Membrane</keyword>
<evidence type="ECO:0000256" key="1">
    <source>
        <dbReference type="ARBA" id="ARBA00004571"/>
    </source>
</evidence>
<evidence type="ECO:0000256" key="6">
    <source>
        <dbReference type="ARBA" id="ARBA00022729"/>
    </source>
</evidence>
<keyword evidence="4" id="KW-0410">Iron transport</keyword>
<evidence type="ECO:0000256" key="4">
    <source>
        <dbReference type="ARBA" id="ARBA00022496"/>
    </source>
</evidence>
<evidence type="ECO:0000256" key="13">
    <source>
        <dbReference type="RuleBase" id="RU003357"/>
    </source>
</evidence>
<gene>
    <name evidence="17" type="ORF">H7F53_15805</name>
</gene>
<dbReference type="Gene3D" id="2.170.130.10">
    <property type="entry name" value="TonB-dependent receptor, plug domain"/>
    <property type="match status" value="1"/>
</dbReference>
<keyword evidence="9 13" id="KW-0798">TonB box</keyword>
<reference evidence="17 18" key="1">
    <citation type="submission" date="2020-08" db="EMBL/GenBank/DDBJ databases">
        <title>The genome sequence of type strain Novosphingobium piscinae KCTC 42194.</title>
        <authorList>
            <person name="Liu Y."/>
        </authorList>
    </citation>
    <scope>NUCLEOTIDE SEQUENCE [LARGE SCALE GENOMIC DNA]</scope>
    <source>
        <strain evidence="17 18">KCTC 42194</strain>
    </source>
</reference>
<keyword evidence="7" id="KW-0408">Iron</keyword>
<dbReference type="InterPro" id="IPR036942">
    <property type="entry name" value="Beta-barrel_TonB_sf"/>
</dbReference>
<dbReference type="RefSeq" id="WP_185680478.1">
    <property type="nucleotide sequence ID" value="NZ_JACLAX010000023.1"/>
</dbReference>
<dbReference type="InterPro" id="IPR012910">
    <property type="entry name" value="Plug_dom"/>
</dbReference>
<evidence type="ECO:0000256" key="11">
    <source>
        <dbReference type="ARBA" id="ARBA00023237"/>
    </source>
</evidence>
<comment type="subcellular location">
    <subcellularLocation>
        <location evidence="1 12">Cell outer membrane</location>
        <topology evidence="1 12">Multi-pass membrane protein</topology>
    </subcellularLocation>
</comment>
<dbReference type="Pfam" id="PF00593">
    <property type="entry name" value="TonB_dep_Rec_b-barrel"/>
    <property type="match status" value="1"/>
</dbReference>
<evidence type="ECO:0000256" key="5">
    <source>
        <dbReference type="ARBA" id="ARBA00022692"/>
    </source>
</evidence>
<keyword evidence="18" id="KW-1185">Reference proteome</keyword>
<accession>A0A7X1KRC9</accession>
<dbReference type="Gene3D" id="2.40.170.20">
    <property type="entry name" value="TonB-dependent receptor, beta-barrel domain"/>
    <property type="match status" value="1"/>
</dbReference>
<evidence type="ECO:0000256" key="9">
    <source>
        <dbReference type="ARBA" id="ARBA00023077"/>
    </source>
</evidence>
<evidence type="ECO:0000256" key="3">
    <source>
        <dbReference type="ARBA" id="ARBA00022452"/>
    </source>
</evidence>
<keyword evidence="17" id="KW-0675">Receptor</keyword>
<dbReference type="InterPro" id="IPR039426">
    <property type="entry name" value="TonB-dep_rcpt-like"/>
</dbReference>
<evidence type="ECO:0000256" key="10">
    <source>
        <dbReference type="ARBA" id="ARBA00023136"/>
    </source>
</evidence>
<evidence type="ECO:0000256" key="14">
    <source>
        <dbReference type="SAM" id="SignalP"/>
    </source>
</evidence>
<keyword evidence="8" id="KW-0406">Ion transport</keyword>
<keyword evidence="5 12" id="KW-0812">Transmembrane</keyword>
<dbReference type="EMBL" id="JACLAX010000023">
    <property type="protein sequence ID" value="MBC2670617.1"/>
    <property type="molecule type" value="Genomic_DNA"/>
</dbReference>
<keyword evidence="2 12" id="KW-0813">Transport</keyword>
<feature type="signal peptide" evidence="14">
    <location>
        <begin position="1"/>
        <end position="28"/>
    </location>
</feature>
<dbReference type="PANTHER" id="PTHR32552:SF89">
    <property type="entry name" value="CATECHOLATE SIDEROPHORE RECEPTOR FIU"/>
    <property type="match status" value="1"/>
</dbReference>
<keyword evidence="6 14" id="KW-0732">Signal</keyword>
<dbReference type="PANTHER" id="PTHR32552">
    <property type="entry name" value="FERRICHROME IRON RECEPTOR-RELATED"/>
    <property type="match status" value="1"/>
</dbReference>
<evidence type="ECO:0000256" key="2">
    <source>
        <dbReference type="ARBA" id="ARBA00022448"/>
    </source>
</evidence>
<comment type="similarity">
    <text evidence="12 13">Belongs to the TonB-dependent receptor family.</text>
</comment>
<keyword evidence="11 12" id="KW-0998">Cell outer membrane</keyword>
<feature type="chain" id="PRO_5030509484" evidence="14">
    <location>
        <begin position="29"/>
        <end position="833"/>
    </location>
</feature>
<evidence type="ECO:0000259" key="15">
    <source>
        <dbReference type="Pfam" id="PF00593"/>
    </source>
</evidence>
<organism evidence="17 18">
    <name type="scientific">Novosphingobium piscinae</name>
    <dbReference type="NCBI Taxonomy" id="1507448"/>
    <lineage>
        <taxon>Bacteria</taxon>
        <taxon>Pseudomonadati</taxon>
        <taxon>Pseudomonadota</taxon>
        <taxon>Alphaproteobacteria</taxon>
        <taxon>Sphingomonadales</taxon>
        <taxon>Sphingomonadaceae</taxon>
        <taxon>Novosphingobium</taxon>
    </lineage>
</organism>
<dbReference type="Pfam" id="PF07715">
    <property type="entry name" value="Plug"/>
    <property type="match status" value="1"/>
</dbReference>
<dbReference type="GO" id="GO:0015344">
    <property type="term" value="F:siderophore uptake transmembrane transporter activity"/>
    <property type="evidence" value="ECO:0007669"/>
    <property type="project" value="TreeGrafter"/>
</dbReference>
<evidence type="ECO:0000313" key="18">
    <source>
        <dbReference type="Proteomes" id="UP000551327"/>
    </source>
</evidence>
<dbReference type="AlphaFoldDB" id="A0A7X1KRC9"/>
<comment type="caution">
    <text evidence="17">The sequence shown here is derived from an EMBL/GenBank/DDBJ whole genome shotgun (WGS) entry which is preliminary data.</text>
</comment>
<dbReference type="Proteomes" id="UP000551327">
    <property type="component" value="Unassembled WGS sequence"/>
</dbReference>
<keyword evidence="3 12" id="KW-1134">Transmembrane beta strand</keyword>
<name>A0A7X1KRC9_9SPHN</name>
<evidence type="ECO:0000259" key="16">
    <source>
        <dbReference type="Pfam" id="PF07715"/>
    </source>
</evidence>
<dbReference type="PROSITE" id="PS52016">
    <property type="entry name" value="TONB_DEPENDENT_REC_3"/>
    <property type="match status" value="1"/>
</dbReference>